<feature type="region of interest" description="Disordered" evidence="4">
    <location>
        <begin position="477"/>
        <end position="523"/>
    </location>
</feature>
<feature type="compositionally biased region" description="Acidic residues" evidence="4">
    <location>
        <begin position="498"/>
        <end position="523"/>
    </location>
</feature>
<accession>A0A1Y2HCT6</accession>
<protein>
    <submittedName>
        <fullName evidence="5">WD40-repeat-containing domain protein</fullName>
    </submittedName>
</protein>
<name>A0A1Y2HCT6_9FUNG</name>
<evidence type="ECO:0000256" key="3">
    <source>
        <dbReference type="PROSITE-ProRule" id="PRU00221"/>
    </source>
</evidence>
<evidence type="ECO:0000313" key="5">
    <source>
        <dbReference type="EMBL" id="ORZ32386.1"/>
    </source>
</evidence>
<dbReference type="STRING" id="765915.A0A1Y2HCT6"/>
<dbReference type="Pfam" id="PF00400">
    <property type="entry name" value="WD40"/>
    <property type="match status" value="2"/>
</dbReference>
<feature type="region of interest" description="Disordered" evidence="4">
    <location>
        <begin position="220"/>
        <end position="242"/>
    </location>
</feature>
<dbReference type="InterPro" id="IPR015943">
    <property type="entry name" value="WD40/YVTN_repeat-like_dom_sf"/>
</dbReference>
<dbReference type="PROSITE" id="PS50082">
    <property type="entry name" value="WD_REPEATS_2"/>
    <property type="match status" value="2"/>
</dbReference>
<dbReference type="PROSITE" id="PS50294">
    <property type="entry name" value="WD_REPEATS_REGION"/>
    <property type="match status" value="1"/>
</dbReference>
<evidence type="ECO:0000256" key="4">
    <source>
        <dbReference type="SAM" id="MobiDB-lite"/>
    </source>
</evidence>
<gene>
    <name evidence="5" type="ORF">BCR44DRAFT_1487218</name>
</gene>
<dbReference type="SMART" id="SM00320">
    <property type="entry name" value="WD40"/>
    <property type="match status" value="6"/>
</dbReference>
<keyword evidence="6" id="KW-1185">Reference proteome</keyword>
<organism evidence="5 6">
    <name type="scientific">Catenaria anguillulae PL171</name>
    <dbReference type="NCBI Taxonomy" id="765915"/>
    <lineage>
        <taxon>Eukaryota</taxon>
        <taxon>Fungi</taxon>
        <taxon>Fungi incertae sedis</taxon>
        <taxon>Blastocladiomycota</taxon>
        <taxon>Blastocladiomycetes</taxon>
        <taxon>Blastocladiales</taxon>
        <taxon>Catenariaceae</taxon>
        <taxon>Catenaria</taxon>
    </lineage>
</organism>
<reference evidence="5 6" key="1">
    <citation type="submission" date="2016-07" db="EMBL/GenBank/DDBJ databases">
        <title>Pervasive Adenine N6-methylation of Active Genes in Fungi.</title>
        <authorList>
            <consortium name="DOE Joint Genome Institute"/>
            <person name="Mondo S.J."/>
            <person name="Dannebaum R.O."/>
            <person name="Kuo R.C."/>
            <person name="Labutti K."/>
            <person name="Haridas S."/>
            <person name="Kuo A."/>
            <person name="Salamov A."/>
            <person name="Ahrendt S.R."/>
            <person name="Lipzen A."/>
            <person name="Sullivan W."/>
            <person name="Andreopoulos W.B."/>
            <person name="Clum A."/>
            <person name="Lindquist E."/>
            <person name="Daum C."/>
            <person name="Ramamoorthy G.K."/>
            <person name="Gryganskyi A."/>
            <person name="Culley D."/>
            <person name="Magnuson J.K."/>
            <person name="James T.Y."/>
            <person name="O'Malley M.A."/>
            <person name="Stajich J.E."/>
            <person name="Spatafora J.W."/>
            <person name="Visel A."/>
            <person name="Grigoriev I.V."/>
        </authorList>
    </citation>
    <scope>NUCLEOTIDE SEQUENCE [LARGE SCALE GENOMIC DNA]</scope>
    <source>
        <strain evidence="5 6">PL171</strain>
    </source>
</reference>
<dbReference type="GO" id="GO:0005737">
    <property type="term" value="C:cytoplasm"/>
    <property type="evidence" value="ECO:0007669"/>
    <property type="project" value="TreeGrafter"/>
</dbReference>
<dbReference type="SUPFAM" id="SSF50978">
    <property type="entry name" value="WD40 repeat-like"/>
    <property type="match status" value="1"/>
</dbReference>
<dbReference type="InterPro" id="IPR045151">
    <property type="entry name" value="DCAF8"/>
</dbReference>
<dbReference type="GO" id="GO:0080008">
    <property type="term" value="C:Cul4-RING E3 ubiquitin ligase complex"/>
    <property type="evidence" value="ECO:0007669"/>
    <property type="project" value="TreeGrafter"/>
</dbReference>
<sequence>MESIDELPSTALSPYPLFLRSRSLDRDRHRAQPGTHWSWPSVSSSVLLNAHSGCVNSLALSPCLRLLLSGSDDTHLRLWPVYDLPSTNPITTPLTGATRNVFHAIFASPTLIVSSGADGIVRCHDINHFPHGNQPSLTFAEEHADVVQRLATLNERVFLSACDDGSVRVWDVREATKSVGCLQFTLPVSHVDVLHDNEFIVSGEGGLLARFDFRTCFGGGGSSRKRKRESEGNGGQSRGKRKWRVFFRGNEPEPVMEYLTSDNNIASLALSPDARHLVALSQFGLPHLYSTYHASPLASFSHSTPPPDPAHPDAFHFSGFSNIATHKVPAFLPTGTHVVCGSDDFGIYTWRIPPALLSPYAHDPSPSPTEPLPRLNVTSADNILWGHMSLPNRVLPHPDLPYLFSCGVEHSVRLSAFGHGASGSPPAAGPRPLMSAAVCMSAFRDVVQGVGEGEDDGGRAERRTVAYFDMVVRQAAKAHARRREGRESDSSSDSEGSGNDDDEDEDDSEGEAEWSDMDEDEED</sequence>
<keyword evidence="2" id="KW-0677">Repeat</keyword>
<evidence type="ECO:0000256" key="1">
    <source>
        <dbReference type="ARBA" id="ARBA00022574"/>
    </source>
</evidence>
<dbReference type="PANTHER" id="PTHR15574">
    <property type="entry name" value="WD REPEAT DOMAIN-CONTAINING FAMILY"/>
    <property type="match status" value="1"/>
</dbReference>
<feature type="repeat" description="WD" evidence="3">
    <location>
        <begin position="140"/>
        <end position="180"/>
    </location>
</feature>
<dbReference type="PANTHER" id="PTHR15574:SF21">
    <property type="entry name" value="DDB1- AND CUL4-ASSOCIATED FACTOR 8"/>
    <property type="match status" value="1"/>
</dbReference>
<dbReference type="EMBL" id="MCFL01000047">
    <property type="protein sequence ID" value="ORZ32386.1"/>
    <property type="molecule type" value="Genomic_DNA"/>
</dbReference>
<feature type="repeat" description="WD" evidence="3">
    <location>
        <begin position="48"/>
        <end position="79"/>
    </location>
</feature>
<proteinExistence type="predicted"/>
<comment type="caution">
    <text evidence="5">The sequence shown here is derived from an EMBL/GenBank/DDBJ whole genome shotgun (WGS) entry which is preliminary data.</text>
</comment>
<dbReference type="Proteomes" id="UP000193411">
    <property type="component" value="Unassembled WGS sequence"/>
</dbReference>
<evidence type="ECO:0000313" key="6">
    <source>
        <dbReference type="Proteomes" id="UP000193411"/>
    </source>
</evidence>
<keyword evidence="1 3" id="KW-0853">WD repeat</keyword>
<dbReference type="OrthoDB" id="4869960at2759"/>
<dbReference type="AlphaFoldDB" id="A0A1Y2HCT6"/>
<evidence type="ECO:0000256" key="2">
    <source>
        <dbReference type="ARBA" id="ARBA00022737"/>
    </source>
</evidence>
<dbReference type="Gene3D" id="2.130.10.10">
    <property type="entry name" value="YVTN repeat-like/Quinoprotein amine dehydrogenase"/>
    <property type="match status" value="1"/>
</dbReference>
<dbReference type="InterPro" id="IPR001680">
    <property type="entry name" value="WD40_rpt"/>
</dbReference>
<dbReference type="InterPro" id="IPR036322">
    <property type="entry name" value="WD40_repeat_dom_sf"/>
</dbReference>